<geneLocation type="plasmid" evidence="2">
    <name>pNPD8_2</name>
</geneLocation>
<organism evidence="2">
    <name type="scientific">Clostridium botulinum</name>
    <dbReference type="NCBI Taxonomy" id="1491"/>
    <lineage>
        <taxon>Bacteria</taxon>
        <taxon>Bacillati</taxon>
        <taxon>Bacillota</taxon>
        <taxon>Clostridia</taxon>
        <taxon>Eubacteriales</taxon>
        <taxon>Clostridiaceae</taxon>
        <taxon>Clostridium</taxon>
    </lineage>
</organism>
<proteinExistence type="predicted"/>
<keyword evidence="1" id="KW-1133">Transmembrane helix</keyword>
<feature type="transmembrane region" description="Helical" evidence="1">
    <location>
        <begin position="23"/>
        <end position="40"/>
    </location>
</feature>
<accession>A0A1L7JMH2</accession>
<protein>
    <submittedName>
        <fullName evidence="2">ATP-dependent metallopeptidase HflB domain protein</fullName>
    </submittedName>
</protein>
<evidence type="ECO:0000256" key="1">
    <source>
        <dbReference type="SAM" id="Phobius"/>
    </source>
</evidence>
<dbReference type="AlphaFoldDB" id="A0A1L7JMH2"/>
<reference evidence="2" key="1">
    <citation type="submission" date="2016-05" db="EMBL/GenBank/DDBJ databases">
        <authorList>
            <person name="Lavstsen T."/>
            <person name="Jespersen J.S."/>
        </authorList>
    </citation>
    <scope>NUCLEOTIDE SEQUENCE</scope>
    <source>
        <strain evidence="2">CDC69096</strain>
        <plasmid evidence="2">pNPD8_2</plasmid>
    </source>
</reference>
<gene>
    <name evidence="2" type="primary">ftsH_3</name>
    <name evidence="2" type="ORF">NPD8_4036</name>
</gene>
<sequence length="76" mass="8951">MLEYNIEINEMHKQNLIQSLKEIIFILFGILMISQIKSIYNKSEIKNKRIDSDTSKNEISFKDIAGLKQVKKICIY</sequence>
<keyword evidence="2" id="KW-0614">Plasmid</keyword>
<dbReference type="EMBL" id="CP015704">
    <property type="protein sequence ID" value="APU86971.1"/>
    <property type="molecule type" value="Genomic_DNA"/>
</dbReference>
<keyword evidence="1" id="KW-0472">Membrane</keyword>
<keyword evidence="1" id="KW-0812">Transmembrane</keyword>
<name>A0A1L7JMH2_CLOBO</name>
<evidence type="ECO:0000313" key="2">
    <source>
        <dbReference type="EMBL" id="APU86971.1"/>
    </source>
</evidence>